<protein>
    <recommendedName>
        <fullName evidence="3">ribonuclease H</fullName>
        <ecNumber evidence="3">3.1.26.4</ecNumber>
    </recommendedName>
</protein>
<keyword evidence="4" id="KW-0540">Nuclease</keyword>
<dbReference type="EMBL" id="BOLY01000008">
    <property type="protein sequence ID" value="GIZ48425.1"/>
    <property type="molecule type" value="Genomic_DNA"/>
</dbReference>
<dbReference type="GO" id="GO:0046872">
    <property type="term" value="F:metal ion binding"/>
    <property type="evidence" value="ECO:0007669"/>
    <property type="project" value="UniProtKB-KW"/>
</dbReference>
<comment type="catalytic activity">
    <reaction evidence="1">
        <text>Endonucleolytic cleavage to 5'-phosphomonoester.</text>
        <dbReference type="EC" id="3.1.26.4"/>
    </reaction>
</comment>
<evidence type="ECO:0000256" key="6">
    <source>
        <dbReference type="ARBA" id="ARBA00022759"/>
    </source>
</evidence>
<evidence type="ECO:0000256" key="2">
    <source>
        <dbReference type="ARBA" id="ARBA00005300"/>
    </source>
</evidence>
<dbReference type="InterPro" id="IPR012337">
    <property type="entry name" value="RNaseH-like_sf"/>
</dbReference>
<organism evidence="9 10">
    <name type="scientific">Cercospora kikuchii</name>
    <dbReference type="NCBI Taxonomy" id="84275"/>
    <lineage>
        <taxon>Eukaryota</taxon>
        <taxon>Fungi</taxon>
        <taxon>Dikarya</taxon>
        <taxon>Ascomycota</taxon>
        <taxon>Pezizomycotina</taxon>
        <taxon>Dothideomycetes</taxon>
        <taxon>Dothideomycetidae</taxon>
        <taxon>Mycosphaerellales</taxon>
        <taxon>Mycosphaerellaceae</taxon>
        <taxon>Cercospora</taxon>
    </lineage>
</organism>
<dbReference type="RefSeq" id="XP_044662912.1">
    <property type="nucleotide sequence ID" value="XM_044806977.1"/>
</dbReference>
<dbReference type="InterPro" id="IPR036397">
    <property type="entry name" value="RNaseH_sf"/>
</dbReference>
<evidence type="ECO:0000256" key="4">
    <source>
        <dbReference type="ARBA" id="ARBA00022722"/>
    </source>
</evidence>
<dbReference type="PROSITE" id="PS50879">
    <property type="entry name" value="RNASE_H_1"/>
    <property type="match status" value="1"/>
</dbReference>
<feature type="domain" description="RNase H type-1" evidence="8">
    <location>
        <begin position="1"/>
        <end position="158"/>
    </location>
</feature>
<dbReference type="SUPFAM" id="SSF53098">
    <property type="entry name" value="Ribonuclease H-like"/>
    <property type="match status" value="1"/>
</dbReference>
<evidence type="ECO:0000256" key="3">
    <source>
        <dbReference type="ARBA" id="ARBA00012180"/>
    </source>
</evidence>
<dbReference type="PANTHER" id="PTHR10642:SF26">
    <property type="entry name" value="RIBONUCLEASE H1"/>
    <property type="match status" value="1"/>
</dbReference>
<dbReference type="Proteomes" id="UP000825890">
    <property type="component" value="Unassembled WGS sequence"/>
</dbReference>
<evidence type="ECO:0000313" key="9">
    <source>
        <dbReference type="EMBL" id="GIZ48425.1"/>
    </source>
</evidence>
<evidence type="ECO:0000256" key="1">
    <source>
        <dbReference type="ARBA" id="ARBA00000077"/>
    </source>
</evidence>
<dbReference type="Pfam" id="PF00075">
    <property type="entry name" value="RNase_H"/>
    <property type="match status" value="1"/>
</dbReference>
<dbReference type="GO" id="GO:0043137">
    <property type="term" value="P:DNA replication, removal of RNA primer"/>
    <property type="evidence" value="ECO:0007669"/>
    <property type="project" value="TreeGrafter"/>
</dbReference>
<sequence length="160" mass="18094">MPFIMIWYVDGGCRNNGAIDAKGAAAAIRSTRVGNISYTLQLPYNGIPHTNQRAELLAIIIALKESLNLYQTLDFAPFLDVTIHCDSRYAIGCMTQWIQRWSQNGWINSKGRAVVNQDLIREAFDLQNQLLRYGSLKYTWIERAENHIADGACQKILDGM</sequence>
<dbReference type="Gene3D" id="3.30.420.10">
    <property type="entry name" value="Ribonuclease H-like superfamily/Ribonuclease H"/>
    <property type="match status" value="1"/>
</dbReference>
<comment type="caution">
    <text evidence="9">The sequence shown here is derived from an EMBL/GenBank/DDBJ whole genome shotgun (WGS) entry which is preliminary data.</text>
</comment>
<evidence type="ECO:0000256" key="7">
    <source>
        <dbReference type="ARBA" id="ARBA00022801"/>
    </source>
</evidence>
<comment type="similarity">
    <text evidence="2">Belongs to the RNase H family.</text>
</comment>
<name>A0A9P3CX38_9PEZI</name>
<gene>
    <name evidence="9" type="ORF">CKM354_001148600</name>
</gene>
<dbReference type="InterPro" id="IPR002156">
    <property type="entry name" value="RNaseH_domain"/>
</dbReference>
<reference evidence="9 10" key="1">
    <citation type="submission" date="2021-01" db="EMBL/GenBank/DDBJ databases">
        <title>Cercospora kikuchii MAFF 305040 whole genome shotgun sequence.</title>
        <authorList>
            <person name="Kashiwa T."/>
            <person name="Suzuki T."/>
        </authorList>
    </citation>
    <scope>NUCLEOTIDE SEQUENCE [LARGE SCALE GENOMIC DNA]</scope>
    <source>
        <strain evidence="9 10">MAFF 305040</strain>
    </source>
</reference>
<dbReference type="AlphaFoldDB" id="A0A9P3CX38"/>
<dbReference type="EC" id="3.1.26.4" evidence="3"/>
<dbReference type="OrthoDB" id="407198at2759"/>
<dbReference type="InterPro" id="IPR050092">
    <property type="entry name" value="RNase_H"/>
</dbReference>
<keyword evidence="5" id="KW-0479">Metal-binding</keyword>
<dbReference type="GO" id="GO:0003676">
    <property type="term" value="F:nucleic acid binding"/>
    <property type="evidence" value="ECO:0007669"/>
    <property type="project" value="InterPro"/>
</dbReference>
<proteinExistence type="inferred from homology"/>
<evidence type="ECO:0000259" key="8">
    <source>
        <dbReference type="PROSITE" id="PS50879"/>
    </source>
</evidence>
<evidence type="ECO:0000256" key="5">
    <source>
        <dbReference type="ARBA" id="ARBA00022723"/>
    </source>
</evidence>
<accession>A0A9P3CX38</accession>
<dbReference type="GeneID" id="68297061"/>
<dbReference type="GO" id="GO:0004523">
    <property type="term" value="F:RNA-DNA hybrid ribonuclease activity"/>
    <property type="evidence" value="ECO:0007669"/>
    <property type="project" value="UniProtKB-EC"/>
</dbReference>
<keyword evidence="7" id="KW-0378">Hydrolase</keyword>
<dbReference type="PANTHER" id="PTHR10642">
    <property type="entry name" value="RIBONUCLEASE H1"/>
    <property type="match status" value="1"/>
</dbReference>
<keyword evidence="10" id="KW-1185">Reference proteome</keyword>
<keyword evidence="6" id="KW-0255">Endonuclease</keyword>
<evidence type="ECO:0000313" key="10">
    <source>
        <dbReference type="Proteomes" id="UP000825890"/>
    </source>
</evidence>